<evidence type="ECO:0000313" key="3">
    <source>
        <dbReference type="EMBL" id="CAD5107240.1"/>
    </source>
</evidence>
<dbReference type="NCBIfam" id="TIGR02675">
    <property type="entry name" value="tape_meas_nterm"/>
    <property type="match status" value="1"/>
</dbReference>
<protein>
    <recommendedName>
        <fullName evidence="2">Tape measure protein N-terminal domain-containing protein</fullName>
    </recommendedName>
</protein>
<proteinExistence type="predicted"/>
<dbReference type="EMBL" id="CAJFCI010000031">
    <property type="protein sequence ID" value="CAD5107240.1"/>
    <property type="molecule type" value="Genomic_DNA"/>
</dbReference>
<dbReference type="InterPro" id="IPR013491">
    <property type="entry name" value="Tape_meas_N"/>
</dbReference>
<dbReference type="Pfam" id="PF20155">
    <property type="entry name" value="TMP_3"/>
    <property type="match status" value="1"/>
</dbReference>
<comment type="caution">
    <text evidence="3">The sequence shown here is derived from an EMBL/GenBank/DDBJ whole genome shotgun (WGS) entry which is preliminary data.</text>
</comment>
<organism evidence="3 4">
    <name type="scientific">Zestomonas carbonaria</name>
    <dbReference type="NCBI Taxonomy" id="2762745"/>
    <lineage>
        <taxon>Bacteria</taxon>
        <taxon>Pseudomonadati</taxon>
        <taxon>Pseudomonadota</taxon>
        <taxon>Gammaproteobacteria</taxon>
        <taxon>Pseudomonadales</taxon>
        <taxon>Pseudomonadaceae</taxon>
        <taxon>Zestomonas</taxon>
    </lineage>
</organism>
<feature type="coiled-coil region" evidence="1">
    <location>
        <begin position="109"/>
        <end position="168"/>
    </location>
</feature>
<feature type="coiled-coil region" evidence="1">
    <location>
        <begin position="707"/>
        <end position="741"/>
    </location>
</feature>
<keyword evidence="4" id="KW-1185">Reference proteome</keyword>
<feature type="coiled-coil region" evidence="1">
    <location>
        <begin position="398"/>
        <end position="425"/>
    </location>
</feature>
<evidence type="ECO:0000259" key="2">
    <source>
        <dbReference type="Pfam" id="PF20155"/>
    </source>
</evidence>
<name>A0A7U7END7_9GAMM</name>
<feature type="domain" description="Tape measure protein N-terminal" evidence="2">
    <location>
        <begin position="235"/>
        <end position="422"/>
    </location>
</feature>
<keyword evidence="1" id="KW-0175">Coiled coil</keyword>
<evidence type="ECO:0000256" key="1">
    <source>
        <dbReference type="SAM" id="Coils"/>
    </source>
</evidence>
<reference evidence="3 4" key="1">
    <citation type="submission" date="2020-08" db="EMBL/GenBank/DDBJ databases">
        <authorList>
            <person name="Criscuolo A."/>
        </authorList>
    </citation>
    <scope>NUCLEOTIDE SEQUENCE [LARGE SCALE GENOMIC DNA]</scope>
    <source>
        <strain evidence="3">CIP111764</strain>
    </source>
</reference>
<gene>
    <name evidence="3" type="ORF">PSEWESI4_01511</name>
</gene>
<dbReference type="Proteomes" id="UP000583387">
    <property type="component" value="Unassembled WGS sequence"/>
</dbReference>
<dbReference type="RefSeq" id="WP_187670588.1">
    <property type="nucleotide sequence ID" value="NZ_CAJFCI010000031.1"/>
</dbReference>
<evidence type="ECO:0000313" key="4">
    <source>
        <dbReference type="Proteomes" id="UP000583387"/>
    </source>
</evidence>
<dbReference type="AlphaFoldDB" id="A0A7U7END7"/>
<sequence length="1111" mass="117115">MDKSLELALRIRADLEEGRRELQGLSGDIEAVGESSAAASKQLGQVGESADQQTARIKAMVTASLQQQSAIDAAAAATARAAATTVQANTAWRDTAAAQSEAMNGYHNAERALREKAAAEQKAAEDAARTTAEAGKQDASLRKLLGTIDRTEKELAQLDQQERELAAHFKAGRLDAEAYASSLEKIRSRRDALKGISTDAKASNVAMTGLAASIRRVQGLLMTGIAGYGLTSASRAIVNTNIQWQQAIHTMEAATGSAAAARQELEFVRDVSERLGLELLSTSQSYARLVAAAKESPELGRQIQGVFEGVSAAATTLHLAPDQVNGLLLALEQMVSKGKVQTQELVLQLGQRVPGAFALAAKALDTNTAQLSQWLEKGMIPATEFLPRFGDALREAYGDQAQKAANGLQGELNRLTNAFTDLKIQAGESGFIDTYTNAIRDLRDVMKDPAVIDGLNTLITALGKLIEFAAKGLGGAVSVVKFVSEEVAARISGPAGDDAVRLDEAIERETKWMEKAQQRLFDAYERNDQAAAARIEASMSETQANLQRWREQLDAIYNGKGAIQLPATPVTAPAANRPAFTPSGGEDKAAARLAKQNSDWVAQLEKEAATYGKGKAALREYELGQRNLTGALEARARAAWATLDAAEKQKKADSQAAKDAKLLAQLNLDYLRATGQNVEAAGAEIEKKYGALQQRLQAVGNAEGADLVSKLMNVEKAKAELEDLEQQLDRIFAEQSRRNDEISTQQQAGLISELGARQQILDMNRSTADQVEQLLPKMRELAAVTGDPQALERLRDLEAQLRGLRVVADEFTNALKSGFETGIQNALRGLAMGTMDLQEAATSFLQSIAGAMADLAAKQIAQQATDGLGGMFDGLIKSAPQAISAVQQTAAAQQAAITTVQATQVAADTAMATSATTAASTAATAQTAAAAQTASAWTPAAIAASIGSFGAAAAIGLAAVVAALAFKAFSGGGHVRGPGTTTSDSIPALLSDQEFVTRAAVVQQPGALGFLEDFNARGMVALDDWSTRVRHATGGLAGVPAPALPAPASIPGGRLAEPAAGGDTTIHNGVDVFLGMSDDFIAERTWNKPGRDRFYAELEQNAATVRQILGV</sequence>
<accession>A0A7U7END7</accession>